<name>A0AC61YCK7_9FLAO</name>
<protein>
    <submittedName>
        <fullName evidence="1">Uncharacterized protein</fullName>
    </submittedName>
</protein>
<dbReference type="EMBL" id="CABVMM010000016">
    <property type="protein sequence ID" value="VVV02216.1"/>
    <property type="molecule type" value="Genomic_DNA"/>
</dbReference>
<comment type="caution">
    <text evidence="1">The sequence shown here is derived from an EMBL/GenBank/DDBJ whole genome shotgun (WGS) entry which is preliminary data.</text>
</comment>
<keyword evidence="2" id="KW-1185">Reference proteome</keyword>
<evidence type="ECO:0000313" key="2">
    <source>
        <dbReference type="Proteomes" id="UP000356253"/>
    </source>
</evidence>
<organism evidence="1 2">
    <name type="scientific">Mesonia oceanica</name>
    <dbReference type="NCBI Taxonomy" id="2687242"/>
    <lineage>
        <taxon>Bacteria</taxon>
        <taxon>Pseudomonadati</taxon>
        <taxon>Bacteroidota</taxon>
        <taxon>Flavobacteriia</taxon>
        <taxon>Flavobacteriales</taxon>
        <taxon>Flavobacteriaceae</taxon>
        <taxon>Mesonia</taxon>
    </lineage>
</organism>
<gene>
    <name evidence="1" type="ORF">FVB9532_03514</name>
</gene>
<accession>A0AC61YCK7</accession>
<proteinExistence type="predicted"/>
<reference evidence="1" key="1">
    <citation type="submission" date="2019-09" db="EMBL/GenBank/DDBJ databases">
        <authorList>
            <person name="Rodrigo-Torres L."/>
            <person name="Arahal R. D."/>
            <person name="Lucena T."/>
        </authorList>
    </citation>
    <scope>NUCLEOTIDE SEQUENCE</scope>
    <source>
        <strain evidence="1">ISS653</strain>
    </source>
</reference>
<sequence>MITRQDIFIKVILERLPKNTWINLLEIYQIVESSIDHFEPGDLEPLADYNQQERWKRNVRNALQTLKAKGNIKWDGKANYFLGVNSNSAEKKSTSEKSKTELSNTDKLYVQRAKLAFPILVRQARAGKPIFYSDLAQEIGMSNARNLNYVLGAVGNWIKELQKKTNKKIPLLNFIVINKSEEIPGSGIEEFSEYSNFQSLNKGQKRKAVDKVLTDIYLYKDWYWVLTELNLKPLETDFDQKIKEPRPNYGAGGESQQHKDFKNYIADNPKLLGLSSKLIGITEYELPSMDLIDVVFKNKDEIIGIEVKSYISNSADIQRGLFQCVKYKALLESEQIVNDHIPNSRVILALEKELPNNLIAVKNQLGIEVYEYKRNIKKLQNNH</sequence>
<dbReference type="Proteomes" id="UP000356253">
    <property type="component" value="Unassembled WGS sequence"/>
</dbReference>
<evidence type="ECO:0000313" key="1">
    <source>
        <dbReference type="EMBL" id="VVV02216.1"/>
    </source>
</evidence>